<dbReference type="AlphaFoldDB" id="A0A9Q0MFR3"/>
<proteinExistence type="predicted"/>
<dbReference type="EMBL" id="JAPWDV010000001">
    <property type="protein sequence ID" value="KAJ6225150.1"/>
    <property type="molecule type" value="Genomic_DNA"/>
</dbReference>
<feature type="region of interest" description="Disordered" evidence="1">
    <location>
        <begin position="117"/>
        <end position="144"/>
    </location>
</feature>
<dbReference type="InterPro" id="IPR036638">
    <property type="entry name" value="HLH_DNA-bd_sf"/>
</dbReference>
<evidence type="ECO:0000259" key="2">
    <source>
        <dbReference type="PROSITE" id="PS50888"/>
    </source>
</evidence>
<comment type="caution">
    <text evidence="3">The sequence shown here is derived from an EMBL/GenBank/DDBJ whole genome shotgun (WGS) entry which is preliminary data.</text>
</comment>
<dbReference type="GO" id="GO:0046983">
    <property type="term" value="F:protein dimerization activity"/>
    <property type="evidence" value="ECO:0007669"/>
    <property type="project" value="InterPro"/>
</dbReference>
<reference evidence="3" key="1">
    <citation type="submission" date="2022-12" db="EMBL/GenBank/DDBJ databases">
        <title>Genome assemblies of Blomia tropicalis.</title>
        <authorList>
            <person name="Cui Y."/>
        </authorList>
    </citation>
    <scope>NUCLEOTIDE SEQUENCE</scope>
    <source>
        <tissue evidence="3">Adult mites</tissue>
    </source>
</reference>
<gene>
    <name evidence="3" type="ORF">RDWZM_003695</name>
</gene>
<dbReference type="SUPFAM" id="SSF47459">
    <property type="entry name" value="HLH, helix-loop-helix DNA-binding domain"/>
    <property type="match status" value="1"/>
</dbReference>
<dbReference type="PROSITE" id="PS50888">
    <property type="entry name" value="BHLH"/>
    <property type="match status" value="1"/>
</dbReference>
<name>A0A9Q0MFR3_BLOTA</name>
<keyword evidence="4" id="KW-1185">Reference proteome</keyword>
<evidence type="ECO:0000313" key="3">
    <source>
        <dbReference type="EMBL" id="KAJ6225150.1"/>
    </source>
</evidence>
<evidence type="ECO:0000313" key="4">
    <source>
        <dbReference type="Proteomes" id="UP001142055"/>
    </source>
</evidence>
<organism evidence="3 4">
    <name type="scientific">Blomia tropicalis</name>
    <name type="common">Mite</name>
    <dbReference type="NCBI Taxonomy" id="40697"/>
    <lineage>
        <taxon>Eukaryota</taxon>
        <taxon>Metazoa</taxon>
        <taxon>Ecdysozoa</taxon>
        <taxon>Arthropoda</taxon>
        <taxon>Chelicerata</taxon>
        <taxon>Arachnida</taxon>
        <taxon>Acari</taxon>
        <taxon>Acariformes</taxon>
        <taxon>Sarcoptiformes</taxon>
        <taxon>Astigmata</taxon>
        <taxon>Glycyphagoidea</taxon>
        <taxon>Echimyopodidae</taxon>
        <taxon>Blomia</taxon>
    </lineage>
</organism>
<evidence type="ECO:0000256" key="1">
    <source>
        <dbReference type="SAM" id="MobiDB-lite"/>
    </source>
</evidence>
<dbReference type="Proteomes" id="UP001142055">
    <property type="component" value="Chromosome 1"/>
</dbReference>
<dbReference type="InterPro" id="IPR011598">
    <property type="entry name" value="bHLH_dom"/>
</dbReference>
<feature type="domain" description="BHLH" evidence="2">
    <location>
        <begin position="144"/>
        <end position="199"/>
    </location>
</feature>
<dbReference type="Pfam" id="PF00010">
    <property type="entry name" value="HLH"/>
    <property type="match status" value="1"/>
</dbReference>
<sequence length="199" mass="23143">MDFHRKLTSIQLQSLSSNSDISGTTNNSNDALHQYHHKRHSHYPQLSLTNGPNCLVDSYKCELFKSHHTSHSNSFFHYPSLDEFVTFRNSSSTKTETLPTQQVDGIARPSVIQKQPCNRKTMDISSASQSSIKKKSLTMKEVERKRDLANKQERRRMHRLNDALNRLRQVCSTYFNSHKLTCYLYRLSHLNRTLEGCQR</sequence>
<protein>
    <recommendedName>
        <fullName evidence="2">BHLH domain-containing protein</fullName>
    </recommendedName>
</protein>
<dbReference type="Gene3D" id="4.10.280.10">
    <property type="entry name" value="Helix-loop-helix DNA-binding domain"/>
    <property type="match status" value="1"/>
</dbReference>
<accession>A0A9Q0MFR3</accession>